<dbReference type="SMART" id="SM01321">
    <property type="entry name" value="Y1_Tnp"/>
    <property type="match status" value="1"/>
</dbReference>
<sequence length="205" mass="25306">MVKPKITFEPERYYHIWTHANGFENLFNETKNYYFFLDRYKYYLSDLVDTYAYCLMPNHLHLMIKTKDEEWTFNFQKNQGKSTKQYFNYSTIISNQFSKLFNSYTQSFNKVYQRKGSLFNPNFNRKVIESEAYFTWLILYIHKNPIHHGFCENLFEWKFSSYRTFLEQKETKIKRREVLDWFGGRMDFIKFHDLNAGHEMIKKFE</sequence>
<dbReference type="OrthoDB" id="9788881at2"/>
<reference evidence="2 3" key="1">
    <citation type="submission" date="2019-02" db="EMBL/GenBank/DDBJ databases">
        <title>Genomic Encyclopedia of Archaeal and Bacterial Type Strains, Phase II (KMG-II): from individual species to whole genera.</title>
        <authorList>
            <person name="Goeker M."/>
        </authorList>
    </citation>
    <scope>NUCLEOTIDE SEQUENCE [LARGE SCALE GENOMIC DNA]</scope>
    <source>
        <strain evidence="2 3">DSM 21411</strain>
    </source>
</reference>
<gene>
    <name evidence="2" type="ORF">BC751_1443</name>
</gene>
<dbReference type="InterPro" id="IPR002686">
    <property type="entry name" value="Transposase_17"/>
</dbReference>
<comment type="caution">
    <text evidence="2">The sequence shown here is derived from an EMBL/GenBank/DDBJ whole genome shotgun (WGS) entry which is preliminary data.</text>
</comment>
<name>A0A4Q7P771_9BACT</name>
<dbReference type="PANTHER" id="PTHR34322">
    <property type="entry name" value="TRANSPOSASE, Y1_TNP DOMAIN-CONTAINING"/>
    <property type="match status" value="1"/>
</dbReference>
<accession>A0A4Q7P771</accession>
<dbReference type="GO" id="GO:0003677">
    <property type="term" value="F:DNA binding"/>
    <property type="evidence" value="ECO:0007669"/>
    <property type="project" value="InterPro"/>
</dbReference>
<feature type="domain" description="Transposase IS200-like" evidence="1">
    <location>
        <begin position="9"/>
        <end position="144"/>
    </location>
</feature>
<protein>
    <recommendedName>
        <fullName evidence="1">Transposase IS200-like domain-containing protein</fullName>
    </recommendedName>
</protein>
<dbReference type="InterPro" id="IPR036515">
    <property type="entry name" value="Transposase_17_sf"/>
</dbReference>
<organism evidence="2 3">
    <name type="scientific">Cecembia calidifontis</name>
    <dbReference type="NCBI Taxonomy" id="1187080"/>
    <lineage>
        <taxon>Bacteria</taxon>
        <taxon>Pseudomonadati</taxon>
        <taxon>Bacteroidota</taxon>
        <taxon>Cytophagia</taxon>
        <taxon>Cytophagales</taxon>
        <taxon>Cyclobacteriaceae</taxon>
        <taxon>Cecembia</taxon>
    </lineage>
</organism>
<dbReference type="Proteomes" id="UP000292209">
    <property type="component" value="Unassembled WGS sequence"/>
</dbReference>
<dbReference type="RefSeq" id="WP_130274922.1">
    <property type="nucleotide sequence ID" value="NZ_SGXG01000001.1"/>
</dbReference>
<keyword evidence="3" id="KW-1185">Reference proteome</keyword>
<evidence type="ECO:0000313" key="2">
    <source>
        <dbReference type="EMBL" id="RZS95891.1"/>
    </source>
</evidence>
<evidence type="ECO:0000313" key="3">
    <source>
        <dbReference type="Proteomes" id="UP000292209"/>
    </source>
</evidence>
<dbReference type="AlphaFoldDB" id="A0A4Q7P771"/>
<dbReference type="EMBL" id="SGXG01000001">
    <property type="protein sequence ID" value="RZS95891.1"/>
    <property type="molecule type" value="Genomic_DNA"/>
</dbReference>
<dbReference type="Gene3D" id="3.30.70.1290">
    <property type="entry name" value="Transposase IS200-like"/>
    <property type="match status" value="1"/>
</dbReference>
<dbReference type="GO" id="GO:0006313">
    <property type="term" value="P:DNA transposition"/>
    <property type="evidence" value="ECO:0007669"/>
    <property type="project" value="InterPro"/>
</dbReference>
<dbReference type="GO" id="GO:0004803">
    <property type="term" value="F:transposase activity"/>
    <property type="evidence" value="ECO:0007669"/>
    <property type="project" value="InterPro"/>
</dbReference>
<dbReference type="SUPFAM" id="SSF143422">
    <property type="entry name" value="Transposase IS200-like"/>
    <property type="match status" value="1"/>
</dbReference>
<proteinExistence type="predicted"/>
<evidence type="ECO:0000259" key="1">
    <source>
        <dbReference type="SMART" id="SM01321"/>
    </source>
</evidence>
<dbReference type="PANTHER" id="PTHR34322:SF2">
    <property type="entry name" value="TRANSPOSASE IS200-LIKE DOMAIN-CONTAINING PROTEIN"/>
    <property type="match status" value="1"/>
</dbReference>